<evidence type="ECO:0000256" key="7">
    <source>
        <dbReference type="SAM" id="Phobius"/>
    </source>
</evidence>
<keyword evidence="6 7" id="KW-0472">Membrane</keyword>
<evidence type="ECO:0000256" key="3">
    <source>
        <dbReference type="ARBA" id="ARBA00022475"/>
    </source>
</evidence>
<reference evidence="9" key="1">
    <citation type="journal article" date="2019" name="Int. J. Syst. Evol. Microbiol.">
        <title>The Global Catalogue of Microorganisms (GCM) 10K type strain sequencing project: providing services to taxonomists for standard genome sequencing and annotation.</title>
        <authorList>
            <consortium name="The Broad Institute Genomics Platform"/>
            <consortium name="The Broad Institute Genome Sequencing Center for Infectious Disease"/>
            <person name="Wu L."/>
            <person name="Ma J."/>
        </authorList>
    </citation>
    <scope>NUCLEOTIDE SEQUENCE [LARGE SCALE GENOMIC DNA]</scope>
    <source>
        <strain evidence="9">JCM 17939</strain>
    </source>
</reference>
<comment type="subcellular location">
    <subcellularLocation>
        <location evidence="1">Cell membrane</location>
        <topology evidence="1">Multi-pass membrane protein</topology>
    </subcellularLocation>
</comment>
<accession>A0ABP8UEN2</accession>
<organism evidence="8 9">
    <name type="scientific">Actinoallomurus vinaceus</name>
    <dbReference type="NCBI Taxonomy" id="1080074"/>
    <lineage>
        <taxon>Bacteria</taxon>
        <taxon>Bacillati</taxon>
        <taxon>Actinomycetota</taxon>
        <taxon>Actinomycetes</taxon>
        <taxon>Streptosporangiales</taxon>
        <taxon>Thermomonosporaceae</taxon>
        <taxon>Actinoallomurus</taxon>
    </lineage>
</organism>
<evidence type="ECO:0000313" key="9">
    <source>
        <dbReference type="Proteomes" id="UP001501442"/>
    </source>
</evidence>
<dbReference type="EMBL" id="BAABHK010000006">
    <property type="protein sequence ID" value="GAA4628345.1"/>
    <property type="molecule type" value="Genomic_DNA"/>
</dbReference>
<evidence type="ECO:0000256" key="4">
    <source>
        <dbReference type="ARBA" id="ARBA00022692"/>
    </source>
</evidence>
<keyword evidence="4 7" id="KW-0812">Transmembrane</keyword>
<comment type="caution">
    <text evidence="8">The sequence shown here is derived from an EMBL/GenBank/DDBJ whole genome shotgun (WGS) entry which is preliminary data.</text>
</comment>
<sequence>MHDILREIGATVAYGLIGIGLMALSYLAVEMTTPGRLSRQIWEDRNRGAALLLSVRLLGIGAIVTVAIATSDDSLGTGLADTVIFGVLGVLLTVLAFYLLDMVTPGRLGAILVDETSIHPAGWVVAAADLAVAGVICGAVS</sequence>
<feature type="transmembrane region" description="Helical" evidence="7">
    <location>
        <begin position="82"/>
        <end position="100"/>
    </location>
</feature>
<gene>
    <name evidence="8" type="ORF">GCM10023196_044280</name>
</gene>
<comment type="similarity">
    <text evidence="2">Belongs to the UPF0719 family.</text>
</comment>
<feature type="transmembrane region" description="Helical" evidence="7">
    <location>
        <begin position="49"/>
        <end position="70"/>
    </location>
</feature>
<evidence type="ECO:0000256" key="6">
    <source>
        <dbReference type="ARBA" id="ARBA00023136"/>
    </source>
</evidence>
<keyword evidence="5 7" id="KW-1133">Transmembrane helix</keyword>
<dbReference type="Pfam" id="PF03994">
    <property type="entry name" value="DUF350"/>
    <property type="match status" value="1"/>
</dbReference>
<dbReference type="InterPro" id="IPR007140">
    <property type="entry name" value="DUF350"/>
</dbReference>
<dbReference type="Proteomes" id="UP001501442">
    <property type="component" value="Unassembled WGS sequence"/>
</dbReference>
<evidence type="ECO:0000256" key="1">
    <source>
        <dbReference type="ARBA" id="ARBA00004651"/>
    </source>
</evidence>
<evidence type="ECO:0000256" key="5">
    <source>
        <dbReference type="ARBA" id="ARBA00022989"/>
    </source>
</evidence>
<feature type="transmembrane region" description="Helical" evidence="7">
    <location>
        <begin position="12"/>
        <end position="29"/>
    </location>
</feature>
<proteinExistence type="inferred from homology"/>
<dbReference type="RefSeq" id="WP_345432840.1">
    <property type="nucleotide sequence ID" value="NZ_BAABHK010000006.1"/>
</dbReference>
<protein>
    <submittedName>
        <fullName evidence="8">DUF350 domain-containing protein</fullName>
    </submittedName>
</protein>
<keyword evidence="3" id="KW-1003">Cell membrane</keyword>
<keyword evidence="9" id="KW-1185">Reference proteome</keyword>
<evidence type="ECO:0000256" key="2">
    <source>
        <dbReference type="ARBA" id="ARBA00005779"/>
    </source>
</evidence>
<evidence type="ECO:0000313" key="8">
    <source>
        <dbReference type="EMBL" id="GAA4628345.1"/>
    </source>
</evidence>
<name>A0ABP8UEN2_9ACTN</name>